<dbReference type="EMBL" id="NPIC01000005">
    <property type="protein sequence ID" value="RDL36161.1"/>
    <property type="molecule type" value="Genomic_DNA"/>
</dbReference>
<reference evidence="2 3" key="1">
    <citation type="journal article" date="2018" name="IMA Fungus">
        <title>IMA Genome-F 9: Draft genome sequence of Annulohypoxylon stygium, Aspergillus mulundensis, Berkeleyomyces basicola (syn. Thielaviopsis basicola), Ceratocystis smalleyi, two Cercospora beticola strains, Coleophoma cylindrospora, Fusarium fracticaudum, Phialophora cf. hyalina, and Morchella septimelata.</title>
        <authorList>
            <person name="Wingfield B.D."/>
            <person name="Bills G.F."/>
            <person name="Dong Y."/>
            <person name="Huang W."/>
            <person name="Nel W.J."/>
            <person name="Swalarsk-Parry B.S."/>
            <person name="Vaghefi N."/>
            <person name="Wilken P.M."/>
            <person name="An Z."/>
            <person name="de Beer Z.W."/>
            <person name="De Vos L."/>
            <person name="Chen L."/>
            <person name="Duong T.A."/>
            <person name="Gao Y."/>
            <person name="Hammerbacher A."/>
            <person name="Kikkert J.R."/>
            <person name="Li Y."/>
            <person name="Li H."/>
            <person name="Li K."/>
            <person name="Li Q."/>
            <person name="Liu X."/>
            <person name="Ma X."/>
            <person name="Naidoo K."/>
            <person name="Pethybridge S.J."/>
            <person name="Sun J."/>
            <person name="Steenkamp E.T."/>
            <person name="van der Nest M.A."/>
            <person name="van Wyk S."/>
            <person name="Wingfield M.J."/>
            <person name="Xiong C."/>
            <person name="Yue Q."/>
            <person name="Zhang X."/>
        </authorList>
    </citation>
    <scope>NUCLEOTIDE SEQUENCE [LARGE SCALE GENOMIC DNA]</scope>
    <source>
        <strain evidence="2 3">BP 5553</strain>
    </source>
</reference>
<organism evidence="2 3">
    <name type="scientific">Venustampulla echinocandica</name>
    <dbReference type="NCBI Taxonomy" id="2656787"/>
    <lineage>
        <taxon>Eukaryota</taxon>
        <taxon>Fungi</taxon>
        <taxon>Dikarya</taxon>
        <taxon>Ascomycota</taxon>
        <taxon>Pezizomycotina</taxon>
        <taxon>Leotiomycetes</taxon>
        <taxon>Helotiales</taxon>
        <taxon>Pleuroascaceae</taxon>
        <taxon>Venustampulla</taxon>
    </lineage>
</organism>
<evidence type="ECO:0000313" key="3">
    <source>
        <dbReference type="Proteomes" id="UP000254866"/>
    </source>
</evidence>
<feature type="region of interest" description="Disordered" evidence="1">
    <location>
        <begin position="323"/>
        <end position="404"/>
    </location>
</feature>
<dbReference type="STRING" id="2656787.A0A370TKV5"/>
<keyword evidence="3" id="KW-1185">Reference proteome</keyword>
<evidence type="ECO:0000256" key="1">
    <source>
        <dbReference type="SAM" id="MobiDB-lite"/>
    </source>
</evidence>
<comment type="caution">
    <text evidence="2">The sequence shown here is derived from an EMBL/GenBank/DDBJ whole genome shotgun (WGS) entry which is preliminary data.</text>
</comment>
<name>A0A370TKV5_9HELO</name>
<gene>
    <name evidence="2" type="ORF">BP5553_06773</name>
</gene>
<dbReference type="RefSeq" id="XP_031868817.1">
    <property type="nucleotide sequence ID" value="XM_032015396.1"/>
</dbReference>
<evidence type="ECO:0000313" key="2">
    <source>
        <dbReference type="EMBL" id="RDL36161.1"/>
    </source>
</evidence>
<protein>
    <submittedName>
        <fullName evidence="2">Uncharacterized protein</fullName>
    </submittedName>
</protein>
<accession>A0A370TKV5</accession>
<feature type="compositionally biased region" description="Basic and acidic residues" evidence="1">
    <location>
        <begin position="326"/>
        <end position="335"/>
    </location>
</feature>
<dbReference type="AlphaFoldDB" id="A0A370TKV5"/>
<dbReference type="GeneID" id="43599622"/>
<dbReference type="Proteomes" id="UP000254866">
    <property type="component" value="Unassembled WGS sequence"/>
</dbReference>
<sequence length="404" mass="46656">MAPPVPPKRNPYVDGYPRTPPLVYLPFRLEHTLMTCIQKLLEETCFHFAEKWIPDLLRKQGWDTPEAGELNHWWGALKHSQVPRHAVNFQSSDEVEYLIVRLHQVRHAAVHRLRSDEIIKRMLKDAVDFVSGFGDELRRDKLRDIEVAVLTQDHNLIDRAIAKPLQDFQPLGFGNRPVANDPQQGIVPRAEYRQPPDDQPRFQSTAAPTVPIFRHAAPQKPYANWDSIYSRQAVDRQALNQQTLNQQALNQQALTLNQQALNQQTLNQQTLNQQTLNQRGLDQRLWNQQVLNRQVLDRRAVEREAFFQQALNQVAFNQQALNQEPVKQEQAREQTDSQQLATHPEIHSKGSLEAVTNNKRRLTEPMDIIDLTIESGPEDENQRPTKRIKKEIIDLTDSADEADV</sequence>
<proteinExistence type="predicted"/>
<dbReference type="OrthoDB" id="5324651at2759"/>